<dbReference type="Proteomes" id="UP000813462">
    <property type="component" value="Unassembled WGS sequence"/>
</dbReference>
<dbReference type="EMBL" id="JAEACU010000008">
    <property type="protein sequence ID" value="KAH7520478.1"/>
    <property type="molecule type" value="Genomic_DNA"/>
</dbReference>
<sequence length="198" mass="21827">MTRENAMQIGGLFPEVLKCETTSHTNAIGIKYMRLQVEVDTSSPVPTGFLHKGHGKSLCPNQQSGQQAKDQEPKGNLFGPWLRAEVHASLGVKENMFPRWTEGSQEQAPDNTEAKNKDETESTQLSQEPSEKDGMAQEAGNGPKQSPMSKQHVDNTPCHTDLTENSNITTNQSLLSGGKRKREDRVLQVKAQSKSNNK</sequence>
<accession>A0A978UZR2</accession>
<evidence type="ECO:0000313" key="2">
    <source>
        <dbReference type="EMBL" id="KAH7520478.1"/>
    </source>
</evidence>
<dbReference type="AlphaFoldDB" id="A0A978UZR2"/>
<evidence type="ECO:0000313" key="3">
    <source>
        <dbReference type="Proteomes" id="UP000813462"/>
    </source>
</evidence>
<feature type="compositionally biased region" description="Polar residues" evidence="1">
    <location>
        <begin position="163"/>
        <end position="175"/>
    </location>
</feature>
<evidence type="ECO:0000256" key="1">
    <source>
        <dbReference type="SAM" id="MobiDB-lite"/>
    </source>
</evidence>
<feature type="region of interest" description="Disordered" evidence="1">
    <location>
        <begin position="49"/>
        <end position="77"/>
    </location>
</feature>
<protein>
    <submittedName>
        <fullName evidence="2">Uncharacterized protein</fullName>
    </submittedName>
</protein>
<feature type="compositionally biased region" description="Polar residues" evidence="1">
    <location>
        <begin position="59"/>
        <end position="68"/>
    </location>
</feature>
<name>A0A978UZR2_ZIZJJ</name>
<reference evidence="2" key="1">
    <citation type="journal article" date="2021" name="Front. Plant Sci.">
        <title>Chromosome-Scale Genome Assembly for Chinese Sour Jujube and Insights Into Its Genome Evolution and Domestication Signature.</title>
        <authorList>
            <person name="Shen L.-Y."/>
            <person name="Luo H."/>
            <person name="Wang X.-L."/>
            <person name="Wang X.-M."/>
            <person name="Qiu X.-J."/>
            <person name="Liu H."/>
            <person name="Zhou S.-S."/>
            <person name="Jia K.-H."/>
            <person name="Nie S."/>
            <person name="Bao Y.-T."/>
            <person name="Zhang R.-G."/>
            <person name="Yun Q.-Z."/>
            <person name="Chai Y.-H."/>
            <person name="Lu J.-Y."/>
            <person name="Li Y."/>
            <person name="Zhao S.-W."/>
            <person name="Mao J.-F."/>
            <person name="Jia S.-G."/>
            <person name="Mao Y.-M."/>
        </authorList>
    </citation>
    <scope>NUCLEOTIDE SEQUENCE</scope>
    <source>
        <strain evidence="2">AT0</strain>
        <tissue evidence="2">Leaf</tissue>
    </source>
</reference>
<comment type="caution">
    <text evidence="2">The sequence shown here is derived from an EMBL/GenBank/DDBJ whole genome shotgun (WGS) entry which is preliminary data.</text>
</comment>
<feature type="region of interest" description="Disordered" evidence="1">
    <location>
        <begin position="96"/>
        <end position="198"/>
    </location>
</feature>
<proteinExistence type="predicted"/>
<gene>
    <name evidence="2" type="ORF">FEM48_Zijuj08G0148100</name>
</gene>
<organism evidence="2 3">
    <name type="scientific">Ziziphus jujuba var. spinosa</name>
    <dbReference type="NCBI Taxonomy" id="714518"/>
    <lineage>
        <taxon>Eukaryota</taxon>
        <taxon>Viridiplantae</taxon>
        <taxon>Streptophyta</taxon>
        <taxon>Embryophyta</taxon>
        <taxon>Tracheophyta</taxon>
        <taxon>Spermatophyta</taxon>
        <taxon>Magnoliopsida</taxon>
        <taxon>eudicotyledons</taxon>
        <taxon>Gunneridae</taxon>
        <taxon>Pentapetalae</taxon>
        <taxon>rosids</taxon>
        <taxon>fabids</taxon>
        <taxon>Rosales</taxon>
        <taxon>Rhamnaceae</taxon>
        <taxon>Paliureae</taxon>
        <taxon>Ziziphus</taxon>
    </lineage>
</organism>